<dbReference type="PANTHER" id="PTHR15140">
    <property type="entry name" value="TUBULIN-SPECIFIC CHAPERONE E"/>
    <property type="match status" value="1"/>
</dbReference>
<dbReference type="EnsemblPlants" id="TuG1812G0200005212.01.T02">
    <property type="protein sequence ID" value="TuG1812G0200005212.01.T02.cds444317"/>
    <property type="gene ID" value="TuG1812G0200005212.01"/>
</dbReference>
<dbReference type="SUPFAM" id="SSF52047">
    <property type="entry name" value="RNI-like"/>
    <property type="match status" value="1"/>
</dbReference>
<evidence type="ECO:0000313" key="4">
    <source>
        <dbReference type="EnsemblPlants" id="TuG1812G0200005212.01.T02.cds444317"/>
    </source>
</evidence>
<evidence type="ECO:0000256" key="2">
    <source>
        <dbReference type="SAM" id="SignalP"/>
    </source>
</evidence>
<dbReference type="PANTHER" id="PTHR15140:SF37">
    <property type="entry name" value="UBIQUITIN-LIKE DOMAIN-CONTAINING PROTEIN"/>
    <property type="match status" value="1"/>
</dbReference>
<reference evidence="4" key="3">
    <citation type="submission" date="2022-06" db="UniProtKB">
        <authorList>
            <consortium name="EnsemblPlants"/>
        </authorList>
    </citation>
    <scope>IDENTIFICATION</scope>
</reference>
<dbReference type="Gramene" id="TuG1812G0200005212.01.T02">
    <property type="protein sequence ID" value="TuG1812G0200005212.01.T02.cds444317"/>
    <property type="gene ID" value="TuG1812G0200005212.01"/>
</dbReference>
<name>A0A8R7TM98_TRIUA</name>
<dbReference type="InterPro" id="IPR032675">
    <property type="entry name" value="LRR_dom_sf"/>
</dbReference>
<organism evidence="4 5">
    <name type="scientific">Triticum urartu</name>
    <name type="common">Red wild einkorn</name>
    <name type="synonym">Crithodium urartu</name>
    <dbReference type="NCBI Taxonomy" id="4572"/>
    <lineage>
        <taxon>Eukaryota</taxon>
        <taxon>Viridiplantae</taxon>
        <taxon>Streptophyta</taxon>
        <taxon>Embryophyta</taxon>
        <taxon>Tracheophyta</taxon>
        <taxon>Spermatophyta</taxon>
        <taxon>Magnoliopsida</taxon>
        <taxon>Liliopsida</taxon>
        <taxon>Poales</taxon>
        <taxon>Poaceae</taxon>
        <taxon>BOP clade</taxon>
        <taxon>Pooideae</taxon>
        <taxon>Triticodae</taxon>
        <taxon>Triticeae</taxon>
        <taxon>Triticinae</taxon>
        <taxon>Triticum</taxon>
    </lineage>
</organism>
<evidence type="ECO:0000259" key="3">
    <source>
        <dbReference type="Pfam" id="PF23598"/>
    </source>
</evidence>
<evidence type="ECO:0000256" key="1">
    <source>
        <dbReference type="ARBA" id="ARBA00022737"/>
    </source>
</evidence>
<dbReference type="InterPro" id="IPR055414">
    <property type="entry name" value="LRR_R13L4/SHOC2-like"/>
</dbReference>
<dbReference type="EnsemblPlants" id="TuG1812G0200005212.01.T01">
    <property type="protein sequence ID" value="TuG1812G0200005212.01.T01.cds444317"/>
    <property type="gene ID" value="TuG1812G0200005212.01"/>
</dbReference>
<accession>A0A8R7TM98</accession>
<dbReference type="Gramene" id="TuG1812G0200005212.01.T01">
    <property type="protein sequence ID" value="TuG1812G0200005212.01.T01.cds444317"/>
    <property type="gene ID" value="TuG1812G0200005212.01"/>
</dbReference>
<sequence length="184" mass="21376">MVMFVSLMTELTTFVWHTTKTNCPAEMMNVIVNMPHLVYIYLEQFNVLDKLPESHHFPQSLRELHLSADVIKQDPMPILEKLPCLVVLVLQGYDGHTMCCSAQRFPCLQELQLFEFSIEEWRMEIGAMPKLSHLTFAWCKKMSKLPEGLLHLPSLTYLDLSYMPLISEDDNTLKELREKGCEVE</sequence>
<dbReference type="Pfam" id="PF23598">
    <property type="entry name" value="LRR_14"/>
    <property type="match status" value="1"/>
</dbReference>
<keyword evidence="2" id="KW-0732">Signal</keyword>
<dbReference type="Gene3D" id="3.80.10.10">
    <property type="entry name" value="Ribonuclease Inhibitor"/>
    <property type="match status" value="1"/>
</dbReference>
<evidence type="ECO:0000313" key="5">
    <source>
        <dbReference type="Proteomes" id="UP000015106"/>
    </source>
</evidence>
<keyword evidence="5" id="KW-1185">Reference proteome</keyword>
<feature type="signal peptide" evidence="2">
    <location>
        <begin position="1"/>
        <end position="17"/>
    </location>
</feature>
<dbReference type="Proteomes" id="UP000015106">
    <property type="component" value="Chromosome 2"/>
</dbReference>
<keyword evidence="1" id="KW-0677">Repeat</keyword>
<protein>
    <recommendedName>
        <fullName evidence="3">Disease resistance R13L4/SHOC-2-like LRR domain-containing protein</fullName>
    </recommendedName>
</protein>
<feature type="domain" description="Disease resistance R13L4/SHOC-2-like LRR" evidence="3">
    <location>
        <begin position="9"/>
        <end position="160"/>
    </location>
</feature>
<dbReference type="AlphaFoldDB" id="A0A8R7TM98"/>
<reference evidence="5" key="1">
    <citation type="journal article" date="2013" name="Nature">
        <title>Draft genome of the wheat A-genome progenitor Triticum urartu.</title>
        <authorList>
            <person name="Ling H.Q."/>
            <person name="Zhao S."/>
            <person name="Liu D."/>
            <person name="Wang J."/>
            <person name="Sun H."/>
            <person name="Zhang C."/>
            <person name="Fan H."/>
            <person name="Li D."/>
            <person name="Dong L."/>
            <person name="Tao Y."/>
            <person name="Gao C."/>
            <person name="Wu H."/>
            <person name="Li Y."/>
            <person name="Cui Y."/>
            <person name="Guo X."/>
            <person name="Zheng S."/>
            <person name="Wang B."/>
            <person name="Yu K."/>
            <person name="Liang Q."/>
            <person name="Yang W."/>
            <person name="Lou X."/>
            <person name="Chen J."/>
            <person name="Feng M."/>
            <person name="Jian J."/>
            <person name="Zhang X."/>
            <person name="Luo G."/>
            <person name="Jiang Y."/>
            <person name="Liu J."/>
            <person name="Wang Z."/>
            <person name="Sha Y."/>
            <person name="Zhang B."/>
            <person name="Wu H."/>
            <person name="Tang D."/>
            <person name="Shen Q."/>
            <person name="Xue P."/>
            <person name="Zou S."/>
            <person name="Wang X."/>
            <person name="Liu X."/>
            <person name="Wang F."/>
            <person name="Yang Y."/>
            <person name="An X."/>
            <person name="Dong Z."/>
            <person name="Zhang K."/>
            <person name="Zhang X."/>
            <person name="Luo M.C."/>
            <person name="Dvorak J."/>
            <person name="Tong Y."/>
            <person name="Wang J."/>
            <person name="Yang H."/>
            <person name="Li Z."/>
            <person name="Wang D."/>
            <person name="Zhang A."/>
            <person name="Wang J."/>
        </authorList>
    </citation>
    <scope>NUCLEOTIDE SEQUENCE</scope>
    <source>
        <strain evidence="5">cv. G1812</strain>
    </source>
</reference>
<reference evidence="4" key="2">
    <citation type="submission" date="2018-03" db="EMBL/GenBank/DDBJ databases">
        <title>The Triticum urartu genome reveals the dynamic nature of wheat genome evolution.</title>
        <authorList>
            <person name="Ling H."/>
            <person name="Ma B."/>
            <person name="Shi X."/>
            <person name="Liu H."/>
            <person name="Dong L."/>
            <person name="Sun H."/>
            <person name="Cao Y."/>
            <person name="Gao Q."/>
            <person name="Zheng S."/>
            <person name="Li Y."/>
            <person name="Yu Y."/>
            <person name="Du H."/>
            <person name="Qi M."/>
            <person name="Li Y."/>
            <person name="Yu H."/>
            <person name="Cui Y."/>
            <person name="Wang N."/>
            <person name="Chen C."/>
            <person name="Wu H."/>
            <person name="Zhao Y."/>
            <person name="Zhang J."/>
            <person name="Li Y."/>
            <person name="Zhou W."/>
            <person name="Zhang B."/>
            <person name="Hu W."/>
            <person name="Eijk M."/>
            <person name="Tang J."/>
            <person name="Witsenboer H."/>
            <person name="Zhao S."/>
            <person name="Li Z."/>
            <person name="Zhang A."/>
            <person name="Wang D."/>
            <person name="Liang C."/>
        </authorList>
    </citation>
    <scope>NUCLEOTIDE SEQUENCE [LARGE SCALE GENOMIC DNA]</scope>
    <source>
        <strain evidence="4">cv. G1812</strain>
    </source>
</reference>
<proteinExistence type="predicted"/>
<feature type="chain" id="PRO_5044156968" description="Disease resistance R13L4/SHOC-2-like LRR domain-containing protein" evidence="2">
    <location>
        <begin position="18"/>
        <end position="184"/>
    </location>
</feature>